<keyword evidence="2" id="KW-1185">Reference proteome</keyword>
<accession>A0A6M0QW27</accession>
<comment type="caution">
    <text evidence="1">The sequence shown here is derived from an EMBL/GenBank/DDBJ whole genome shotgun (WGS) entry which is preliminary data.</text>
</comment>
<sequence length="166" mass="19047">MSVNPTAYQLECARIDETEGPRVFERDKAFLAERGWTYLRLSQEQEAERDAEFGRFCTEEAERSMAMKLAIPEDILTDKEVLLYRREGPAHGEAVLMELQREIAEHEEAARQRRLDYAESWLCGEGKTLADIDLNTVPLRAVFIGISAETLRELEERHLGRMAAMA</sequence>
<proteinExistence type="predicted"/>
<protein>
    <submittedName>
        <fullName evidence="1">Uncharacterized protein</fullName>
    </submittedName>
</protein>
<evidence type="ECO:0000313" key="2">
    <source>
        <dbReference type="Proteomes" id="UP000477782"/>
    </source>
</evidence>
<gene>
    <name evidence="1" type="ORF">G4Z14_15405</name>
</gene>
<dbReference type="AlphaFoldDB" id="A0A6M0QW27"/>
<name>A0A6M0QW27_9RHOB</name>
<organism evidence="1 2">
    <name type="scientific">Tabrizicola oligotrophica</name>
    <dbReference type="NCBI Taxonomy" id="2710650"/>
    <lineage>
        <taxon>Bacteria</taxon>
        <taxon>Pseudomonadati</taxon>
        <taxon>Pseudomonadota</taxon>
        <taxon>Alphaproteobacteria</taxon>
        <taxon>Rhodobacterales</taxon>
        <taxon>Paracoccaceae</taxon>
        <taxon>Tabrizicola</taxon>
    </lineage>
</organism>
<dbReference type="RefSeq" id="WP_164627340.1">
    <property type="nucleotide sequence ID" value="NZ_JAAIVJ010000011.1"/>
</dbReference>
<reference evidence="1 2" key="1">
    <citation type="submission" date="2020-02" db="EMBL/GenBank/DDBJ databases">
        <authorList>
            <person name="Chen W.-M."/>
        </authorList>
    </citation>
    <scope>NUCLEOTIDE SEQUENCE [LARGE SCALE GENOMIC DNA]</scope>
    <source>
        <strain evidence="1 2">KMS-5</strain>
    </source>
</reference>
<evidence type="ECO:0000313" key="1">
    <source>
        <dbReference type="EMBL" id="NEY91686.1"/>
    </source>
</evidence>
<dbReference type="EMBL" id="JAAIVJ010000011">
    <property type="protein sequence ID" value="NEY91686.1"/>
    <property type="molecule type" value="Genomic_DNA"/>
</dbReference>
<dbReference type="Proteomes" id="UP000477782">
    <property type="component" value="Unassembled WGS sequence"/>
</dbReference>